<dbReference type="EMBL" id="JBFOLJ010000002">
    <property type="protein sequence ID" value="KAL2553366.1"/>
    <property type="molecule type" value="Genomic_DNA"/>
</dbReference>
<sequence length="130" mass="14106">MTCFYFSSVPKLKIRRGGVVDDFIPLPPVSSTTSILEIAVPQAPEAMVSISPSVMLAPKITAEVPFVPLFNRPASSSKNFRRSGKRKVVVDSKGETVVPGRGMDDAKDFGRAGLGREHPSSRVEDRVPHD</sequence>
<organism evidence="2 3">
    <name type="scientific">Forsythia ovata</name>
    <dbReference type="NCBI Taxonomy" id="205694"/>
    <lineage>
        <taxon>Eukaryota</taxon>
        <taxon>Viridiplantae</taxon>
        <taxon>Streptophyta</taxon>
        <taxon>Embryophyta</taxon>
        <taxon>Tracheophyta</taxon>
        <taxon>Spermatophyta</taxon>
        <taxon>Magnoliopsida</taxon>
        <taxon>eudicotyledons</taxon>
        <taxon>Gunneridae</taxon>
        <taxon>Pentapetalae</taxon>
        <taxon>asterids</taxon>
        <taxon>lamiids</taxon>
        <taxon>Lamiales</taxon>
        <taxon>Oleaceae</taxon>
        <taxon>Forsythieae</taxon>
        <taxon>Forsythia</taxon>
    </lineage>
</organism>
<evidence type="ECO:0000256" key="1">
    <source>
        <dbReference type="SAM" id="MobiDB-lite"/>
    </source>
</evidence>
<feature type="compositionally biased region" description="Basic and acidic residues" evidence="1">
    <location>
        <begin position="102"/>
        <end position="130"/>
    </location>
</feature>
<accession>A0ABD1WUJ1</accession>
<dbReference type="Proteomes" id="UP001604277">
    <property type="component" value="Unassembled WGS sequence"/>
</dbReference>
<gene>
    <name evidence="2" type="ORF">Fot_06985</name>
</gene>
<dbReference type="AlphaFoldDB" id="A0ABD1WUJ1"/>
<evidence type="ECO:0000313" key="3">
    <source>
        <dbReference type="Proteomes" id="UP001604277"/>
    </source>
</evidence>
<proteinExistence type="predicted"/>
<comment type="caution">
    <text evidence="2">The sequence shown here is derived from an EMBL/GenBank/DDBJ whole genome shotgun (WGS) entry which is preliminary data.</text>
</comment>
<name>A0ABD1WUJ1_9LAMI</name>
<keyword evidence="3" id="KW-1185">Reference proteome</keyword>
<reference evidence="3" key="1">
    <citation type="submission" date="2024-07" db="EMBL/GenBank/DDBJ databases">
        <title>Two chromosome-level genome assemblies of Korean endemic species Abeliophyllum distichum and Forsythia ovata (Oleaceae).</title>
        <authorList>
            <person name="Jang H."/>
        </authorList>
    </citation>
    <scope>NUCLEOTIDE SEQUENCE [LARGE SCALE GENOMIC DNA]</scope>
</reference>
<evidence type="ECO:0000313" key="2">
    <source>
        <dbReference type="EMBL" id="KAL2553366.1"/>
    </source>
</evidence>
<feature type="region of interest" description="Disordered" evidence="1">
    <location>
        <begin position="75"/>
        <end position="130"/>
    </location>
</feature>
<protein>
    <submittedName>
        <fullName evidence="2">Uncharacterized protein</fullName>
    </submittedName>
</protein>